<dbReference type="InterPro" id="IPR020449">
    <property type="entry name" value="Tscrpt_reg_AraC-type_HTH"/>
</dbReference>
<evidence type="ECO:0000256" key="3">
    <source>
        <dbReference type="ARBA" id="ARBA00023125"/>
    </source>
</evidence>
<dbReference type="SUPFAM" id="SSF51182">
    <property type="entry name" value="RmlC-like cupins"/>
    <property type="match status" value="1"/>
</dbReference>
<dbReference type="InterPro" id="IPR014710">
    <property type="entry name" value="RmlC-like_jellyroll"/>
</dbReference>
<dbReference type="PANTHER" id="PTHR11019">
    <property type="entry name" value="HTH-TYPE TRANSCRIPTIONAL REGULATOR NIMR"/>
    <property type="match status" value="1"/>
</dbReference>
<dbReference type="RefSeq" id="WP_154372293.1">
    <property type="nucleotide sequence ID" value="NZ_WKJK01000001.1"/>
</dbReference>
<evidence type="ECO:0000256" key="6">
    <source>
        <dbReference type="SAM" id="MobiDB-lite"/>
    </source>
</evidence>
<dbReference type="PANTHER" id="PTHR11019:SF199">
    <property type="entry name" value="HTH-TYPE TRANSCRIPTIONAL REGULATOR NIMR"/>
    <property type="match status" value="1"/>
</dbReference>
<feature type="domain" description="HTH araC/xylS-type" evidence="7">
    <location>
        <begin position="169"/>
        <end position="269"/>
    </location>
</feature>
<dbReference type="InterPro" id="IPR011051">
    <property type="entry name" value="RmlC_Cupin_sf"/>
</dbReference>
<dbReference type="SMART" id="SM00342">
    <property type="entry name" value="HTH_ARAC"/>
    <property type="match status" value="1"/>
</dbReference>
<keyword evidence="1" id="KW-0678">Repressor</keyword>
<dbReference type="CDD" id="cd06124">
    <property type="entry name" value="cupin_NimR-like_N"/>
    <property type="match status" value="1"/>
</dbReference>
<evidence type="ECO:0000256" key="1">
    <source>
        <dbReference type="ARBA" id="ARBA00022491"/>
    </source>
</evidence>
<keyword evidence="9" id="KW-1185">Reference proteome</keyword>
<dbReference type="InterPro" id="IPR018060">
    <property type="entry name" value="HTH_AraC"/>
</dbReference>
<keyword evidence="5" id="KW-0804">Transcription</keyword>
<dbReference type="Gene3D" id="2.60.120.10">
    <property type="entry name" value="Jelly Rolls"/>
    <property type="match status" value="1"/>
</dbReference>
<dbReference type="PROSITE" id="PS01124">
    <property type="entry name" value="HTH_ARAC_FAMILY_2"/>
    <property type="match status" value="1"/>
</dbReference>
<accession>A0A6I2KTG3</accession>
<dbReference type="GO" id="GO:0003700">
    <property type="term" value="F:DNA-binding transcription factor activity"/>
    <property type="evidence" value="ECO:0007669"/>
    <property type="project" value="InterPro"/>
</dbReference>
<evidence type="ECO:0000313" key="8">
    <source>
        <dbReference type="EMBL" id="MRW88590.1"/>
    </source>
</evidence>
<proteinExistence type="predicted"/>
<evidence type="ECO:0000313" key="9">
    <source>
        <dbReference type="Proteomes" id="UP000433309"/>
    </source>
</evidence>
<dbReference type="AlphaFoldDB" id="A0A6I2KTG3"/>
<dbReference type="SUPFAM" id="SSF46689">
    <property type="entry name" value="Homeodomain-like"/>
    <property type="match status" value="1"/>
</dbReference>
<dbReference type="GO" id="GO:0043565">
    <property type="term" value="F:sequence-specific DNA binding"/>
    <property type="evidence" value="ECO:0007669"/>
    <property type="project" value="InterPro"/>
</dbReference>
<dbReference type="FunFam" id="1.10.10.60:FF:000132">
    <property type="entry name" value="AraC family transcriptional regulator"/>
    <property type="match status" value="1"/>
</dbReference>
<dbReference type="InterPro" id="IPR003313">
    <property type="entry name" value="AraC-bd"/>
</dbReference>
<organism evidence="8 9">
    <name type="scientific">Duganella guangzhouensis</name>
    <dbReference type="NCBI Taxonomy" id="2666084"/>
    <lineage>
        <taxon>Bacteria</taxon>
        <taxon>Pseudomonadati</taxon>
        <taxon>Pseudomonadota</taxon>
        <taxon>Betaproteobacteria</taxon>
        <taxon>Burkholderiales</taxon>
        <taxon>Oxalobacteraceae</taxon>
        <taxon>Telluria group</taxon>
        <taxon>Duganella</taxon>
    </lineage>
</organism>
<dbReference type="Gene3D" id="1.10.10.60">
    <property type="entry name" value="Homeodomain-like"/>
    <property type="match status" value="1"/>
</dbReference>
<gene>
    <name evidence="8" type="ORF">GJ699_01165</name>
</gene>
<evidence type="ECO:0000256" key="5">
    <source>
        <dbReference type="ARBA" id="ARBA00023163"/>
    </source>
</evidence>
<evidence type="ECO:0000256" key="2">
    <source>
        <dbReference type="ARBA" id="ARBA00023015"/>
    </source>
</evidence>
<evidence type="ECO:0000259" key="7">
    <source>
        <dbReference type="PROSITE" id="PS01124"/>
    </source>
</evidence>
<name>A0A6I2KTG3_9BURK</name>
<dbReference type="Pfam" id="PF02311">
    <property type="entry name" value="AraC_binding"/>
    <property type="match status" value="1"/>
</dbReference>
<keyword evidence="3" id="KW-0238">DNA-binding</keyword>
<sequence>MPILTELPRPDRPLPDGWLNPDTVPRPLVTVGIDAQMTGRLELEPHSHPKAQFFLCLRGVLTCESAGGFWLVPPHSALWIPAGCVHALKVEGVVEGYAAFIDAEALPQLPSTCCTYPATPLMCELLKRTANFEVLYPEAGFEARLVALLLEEIAQTPPATLHLPLPADPRLRRLVDQMLAAPAERGTIGSWAKRAGLSERTLSRLIAQQAGMSFGRWRKQISIMLAVQKLARGASIQQVAAELGYESASSFVTMFRKALGMPPGRYMDQCQADGG</sequence>
<keyword evidence="2" id="KW-0805">Transcription regulation</keyword>
<feature type="region of interest" description="Disordered" evidence="6">
    <location>
        <begin position="1"/>
        <end position="21"/>
    </location>
</feature>
<keyword evidence="4" id="KW-0010">Activator</keyword>
<comment type="caution">
    <text evidence="8">The sequence shown here is derived from an EMBL/GenBank/DDBJ whole genome shotgun (WGS) entry which is preliminary data.</text>
</comment>
<dbReference type="EMBL" id="WKJK01000001">
    <property type="protein sequence ID" value="MRW88590.1"/>
    <property type="molecule type" value="Genomic_DNA"/>
</dbReference>
<dbReference type="PRINTS" id="PR00032">
    <property type="entry name" value="HTHARAC"/>
</dbReference>
<reference evidence="8 9" key="1">
    <citation type="submission" date="2019-11" db="EMBL/GenBank/DDBJ databases">
        <title>Novel species isolated from a subtropical stream in China.</title>
        <authorList>
            <person name="Lu H."/>
        </authorList>
    </citation>
    <scope>NUCLEOTIDE SEQUENCE [LARGE SCALE GENOMIC DNA]</scope>
    <source>
        <strain evidence="8 9">FT80W</strain>
    </source>
</reference>
<evidence type="ECO:0000256" key="4">
    <source>
        <dbReference type="ARBA" id="ARBA00023159"/>
    </source>
</evidence>
<dbReference type="Pfam" id="PF12833">
    <property type="entry name" value="HTH_18"/>
    <property type="match status" value="1"/>
</dbReference>
<protein>
    <submittedName>
        <fullName evidence="8">Helix-turn-helix domain-containing protein</fullName>
    </submittedName>
</protein>
<dbReference type="InterPro" id="IPR009057">
    <property type="entry name" value="Homeodomain-like_sf"/>
</dbReference>
<dbReference type="Proteomes" id="UP000433309">
    <property type="component" value="Unassembled WGS sequence"/>
</dbReference>